<dbReference type="InterPro" id="IPR012474">
    <property type="entry name" value="Frigida"/>
</dbReference>
<keyword evidence="2 5" id="KW-0217">Developmental protein</keyword>
<dbReference type="EMBL" id="CAUOFW020001814">
    <property type="protein sequence ID" value="CAK9148846.1"/>
    <property type="molecule type" value="Genomic_DNA"/>
</dbReference>
<accession>A0ABC8RV43</accession>
<comment type="caution">
    <text evidence="6">The sequence shown here is derived from an EMBL/GenBank/DDBJ whole genome shotgun (WGS) entry which is preliminary data.</text>
</comment>
<dbReference type="Pfam" id="PF07899">
    <property type="entry name" value="Frigida"/>
    <property type="match status" value="2"/>
</dbReference>
<evidence type="ECO:0000256" key="4">
    <source>
        <dbReference type="ARBA" id="ARBA00023089"/>
    </source>
</evidence>
<reference evidence="6 7" key="1">
    <citation type="submission" date="2024-02" db="EMBL/GenBank/DDBJ databases">
        <authorList>
            <person name="Vignale AGUSTIN F."/>
            <person name="Sosa J E."/>
            <person name="Modenutti C."/>
        </authorList>
    </citation>
    <scope>NUCLEOTIDE SEQUENCE [LARGE SCALE GENOMIC DNA]</scope>
</reference>
<gene>
    <name evidence="6" type="ORF">ILEXP_LOCUS16838</name>
</gene>
<evidence type="ECO:0000256" key="1">
    <source>
        <dbReference type="ARBA" id="ARBA00008956"/>
    </source>
</evidence>
<proteinExistence type="inferred from homology"/>
<dbReference type="GO" id="GO:0009908">
    <property type="term" value="P:flower development"/>
    <property type="evidence" value="ECO:0007669"/>
    <property type="project" value="UniProtKB-KW"/>
</dbReference>
<dbReference type="PANTHER" id="PTHR31791">
    <property type="entry name" value="FRIGIDA-LIKE PROTEIN 3-RELATED"/>
    <property type="match status" value="1"/>
</dbReference>
<dbReference type="GO" id="GO:0030154">
    <property type="term" value="P:cell differentiation"/>
    <property type="evidence" value="ECO:0007669"/>
    <property type="project" value="UniProtKB-KW"/>
</dbReference>
<keyword evidence="4 5" id="KW-0287">Flowering</keyword>
<evidence type="ECO:0000256" key="5">
    <source>
        <dbReference type="RuleBase" id="RU364012"/>
    </source>
</evidence>
<keyword evidence="3 5" id="KW-0221">Differentiation</keyword>
<evidence type="ECO:0000256" key="2">
    <source>
        <dbReference type="ARBA" id="ARBA00022473"/>
    </source>
</evidence>
<organism evidence="6 7">
    <name type="scientific">Ilex paraguariensis</name>
    <name type="common">yerba mate</name>
    <dbReference type="NCBI Taxonomy" id="185542"/>
    <lineage>
        <taxon>Eukaryota</taxon>
        <taxon>Viridiplantae</taxon>
        <taxon>Streptophyta</taxon>
        <taxon>Embryophyta</taxon>
        <taxon>Tracheophyta</taxon>
        <taxon>Spermatophyta</taxon>
        <taxon>Magnoliopsida</taxon>
        <taxon>eudicotyledons</taxon>
        <taxon>Gunneridae</taxon>
        <taxon>Pentapetalae</taxon>
        <taxon>asterids</taxon>
        <taxon>campanulids</taxon>
        <taxon>Aquifoliales</taxon>
        <taxon>Aquifoliaceae</taxon>
        <taxon>Ilex</taxon>
    </lineage>
</organism>
<name>A0ABC8RV43_9AQUA</name>
<sequence>MQRPKERPEIRAEFADAFRCSPDLGAMVLNVMEGFYPPNEDEYENEVLSSLSLAYMALLEELRRAKIEIGGEVKERARKLVIEWKRKIRKDEWKGKESVARYREAMELCREFVPLNKMSDVIHKLIIKGKQLLAVKFIFLFELADKFQPVPLLLDYVNDANNKKLSQKVPKSRNNSHQLLVFGCILI</sequence>
<dbReference type="Proteomes" id="UP001642360">
    <property type="component" value="Unassembled WGS sequence"/>
</dbReference>
<protein>
    <recommendedName>
        <fullName evidence="5">FRIGIDA-like protein</fullName>
    </recommendedName>
</protein>
<evidence type="ECO:0000313" key="6">
    <source>
        <dbReference type="EMBL" id="CAK9148846.1"/>
    </source>
</evidence>
<evidence type="ECO:0000256" key="3">
    <source>
        <dbReference type="ARBA" id="ARBA00022782"/>
    </source>
</evidence>
<evidence type="ECO:0000313" key="7">
    <source>
        <dbReference type="Proteomes" id="UP001642360"/>
    </source>
</evidence>
<dbReference type="AlphaFoldDB" id="A0ABC8RV43"/>
<keyword evidence="7" id="KW-1185">Reference proteome</keyword>
<comment type="similarity">
    <text evidence="1 5">Belongs to the Frigida family.</text>
</comment>
<dbReference type="PANTHER" id="PTHR31791:SF47">
    <property type="entry name" value="INACTIVE FRIGIDA-LIKE PROTEIN 2"/>
    <property type="match status" value="1"/>
</dbReference>